<sequence>MCPARAGHSPAAGAVRPAARVLGTACLPVACRGSVGRFRAGGAVRSPVASRGSVGRVRAVGGVHPPVACPDHAAEVPAAGAVRRWVACRGQDHAVDACPDSAGSGLRLRGAAARLRERRSGSARVARRGPACHLAAGSPANQNRCGVGDSHPGEGLPYPARSVVGLPAPGLVGRCSRQVPPGGWACLRWVAGAGHPPAFVMALQDLGVYSGWWGRSRIRGLPGVERFRPGAFLACPAVRRHSARTNRRVPAVTHRALVDRSRRWIPVEIRPPAAAPRLPGAFPARPLARRVLRNRRSRLPGGGTCLGGRTVPGVLGRTGSRGGRRAGTTSRITGGWAASGPGTA</sequence>
<dbReference type="EMBL" id="FNJB01000009">
    <property type="protein sequence ID" value="SDP44266.1"/>
    <property type="molecule type" value="Genomic_DNA"/>
</dbReference>
<gene>
    <name evidence="2" type="ORF">SAMN05192558_10957</name>
</gene>
<accession>A0A1H0SSP3</accession>
<evidence type="ECO:0000256" key="1">
    <source>
        <dbReference type="SAM" id="MobiDB-lite"/>
    </source>
</evidence>
<organism evidence="2 3">
    <name type="scientific">Actinokineospora alba</name>
    <dbReference type="NCBI Taxonomy" id="504798"/>
    <lineage>
        <taxon>Bacteria</taxon>
        <taxon>Bacillati</taxon>
        <taxon>Actinomycetota</taxon>
        <taxon>Actinomycetes</taxon>
        <taxon>Pseudonocardiales</taxon>
        <taxon>Pseudonocardiaceae</taxon>
        <taxon>Actinokineospora</taxon>
    </lineage>
</organism>
<reference evidence="3" key="1">
    <citation type="submission" date="2016-10" db="EMBL/GenBank/DDBJ databases">
        <authorList>
            <person name="Varghese N."/>
            <person name="Submissions S."/>
        </authorList>
    </citation>
    <scope>NUCLEOTIDE SEQUENCE [LARGE SCALE GENOMIC DNA]</scope>
    <source>
        <strain evidence="3">IBRC-M 10655</strain>
    </source>
</reference>
<feature type="compositionally biased region" description="Low complexity" evidence="1">
    <location>
        <begin position="326"/>
        <end position="335"/>
    </location>
</feature>
<evidence type="ECO:0000313" key="2">
    <source>
        <dbReference type="EMBL" id="SDP44266.1"/>
    </source>
</evidence>
<dbReference type="Proteomes" id="UP000199651">
    <property type="component" value="Unassembled WGS sequence"/>
</dbReference>
<name>A0A1H0SSP3_9PSEU</name>
<proteinExistence type="predicted"/>
<evidence type="ECO:0000313" key="3">
    <source>
        <dbReference type="Proteomes" id="UP000199651"/>
    </source>
</evidence>
<protein>
    <submittedName>
        <fullName evidence="2">Uncharacterized protein</fullName>
    </submittedName>
</protein>
<dbReference type="AlphaFoldDB" id="A0A1H0SSP3"/>
<feature type="region of interest" description="Disordered" evidence="1">
    <location>
        <begin position="298"/>
        <end position="344"/>
    </location>
</feature>
<keyword evidence="3" id="KW-1185">Reference proteome</keyword>